<organism evidence="3 4">
    <name type="scientific">Niastella soli</name>
    <dbReference type="NCBI Taxonomy" id="2821487"/>
    <lineage>
        <taxon>Bacteria</taxon>
        <taxon>Pseudomonadati</taxon>
        <taxon>Bacteroidota</taxon>
        <taxon>Chitinophagia</taxon>
        <taxon>Chitinophagales</taxon>
        <taxon>Chitinophagaceae</taxon>
        <taxon>Niastella</taxon>
    </lineage>
</organism>
<keyword evidence="1" id="KW-0732">Signal</keyword>
<feature type="domain" description="G8" evidence="2">
    <location>
        <begin position="35"/>
        <end position="101"/>
    </location>
</feature>
<name>A0ABS3YMF9_9BACT</name>
<evidence type="ECO:0000256" key="1">
    <source>
        <dbReference type="SAM" id="SignalP"/>
    </source>
</evidence>
<reference evidence="3 4" key="1">
    <citation type="submission" date="2021-03" db="EMBL/GenBank/DDBJ databases">
        <title>Assistant Professor.</title>
        <authorList>
            <person name="Huq M.A."/>
        </authorList>
    </citation>
    <scope>NUCLEOTIDE SEQUENCE [LARGE SCALE GENOMIC DNA]</scope>
    <source>
        <strain evidence="3 4">MAH-29</strain>
    </source>
</reference>
<feature type="chain" id="PRO_5045874946" evidence="1">
    <location>
        <begin position="20"/>
        <end position="319"/>
    </location>
</feature>
<dbReference type="RefSeq" id="WP_209137161.1">
    <property type="nucleotide sequence ID" value="NZ_JAGHKO010000001.1"/>
</dbReference>
<dbReference type="InterPro" id="IPR019316">
    <property type="entry name" value="G8_domain"/>
</dbReference>
<comment type="caution">
    <text evidence="3">The sequence shown here is derived from an EMBL/GenBank/DDBJ whole genome shotgun (WGS) entry which is preliminary data.</text>
</comment>
<accession>A0ABS3YMF9</accession>
<dbReference type="EMBL" id="JAGHKO010000001">
    <property type="protein sequence ID" value="MBO9199084.1"/>
    <property type="molecule type" value="Genomic_DNA"/>
</dbReference>
<dbReference type="Pfam" id="PF10162">
    <property type="entry name" value="G8"/>
    <property type="match status" value="1"/>
</dbReference>
<dbReference type="InterPro" id="IPR026444">
    <property type="entry name" value="Secre_tail"/>
</dbReference>
<evidence type="ECO:0000259" key="2">
    <source>
        <dbReference type="Pfam" id="PF10162"/>
    </source>
</evidence>
<feature type="signal peptide" evidence="1">
    <location>
        <begin position="1"/>
        <end position="19"/>
    </location>
</feature>
<keyword evidence="4" id="KW-1185">Reference proteome</keyword>
<evidence type="ECO:0000313" key="4">
    <source>
        <dbReference type="Proteomes" id="UP000677244"/>
    </source>
</evidence>
<protein>
    <submittedName>
        <fullName evidence="3">T9SS type A sorting domain-containing protein</fullName>
    </submittedName>
</protein>
<dbReference type="Proteomes" id="UP000677244">
    <property type="component" value="Unassembled WGS sequence"/>
</dbReference>
<dbReference type="NCBIfam" id="TIGR04183">
    <property type="entry name" value="Por_Secre_tail"/>
    <property type="match status" value="1"/>
</dbReference>
<evidence type="ECO:0000313" key="3">
    <source>
        <dbReference type="EMBL" id="MBO9199084.1"/>
    </source>
</evidence>
<sequence>MKALFVTLLTLLTATSLMATIKFSTKDDDWETGGTWNAGTKPVSNDTIVISAGDTVTVNSNINNLNHVVIIVYGLLDLTNNGKLDLDNTSKIFVQTGGKIIGDGNSDKIKIGSEIWNGSDPPVVGPKYADGGSGGFQPWVVLAVSFQSFYVIRQGVNIQIFWSTSEEVNNAYYAIEKSTDGKSWKQVATVAGAGTSAAINRYTYTDKNVTDAVAYYRLRQVDKNGAAYYSTVRAVRYNEATVANIYASSNKTVVVDFNSEIKDNVSIQLINMSGQVIVRKEFSQASYRLVVNAMSAGSGVYAVRVSDSKGWSEVKKIAL</sequence>
<gene>
    <name evidence="3" type="ORF">J7I42_02340</name>
</gene>
<proteinExistence type="predicted"/>